<protein>
    <recommendedName>
        <fullName evidence="4">Retrovirus-related Pol polyprotein from transposon TNT 1-94</fullName>
    </recommendedName>
</protein>
<proteinExistence type="predicted"/>
<organism evidence="2 3">
    <name type="scientific">Vitis rotundifolia</name>
    <name type="common">Muscadine grape</name>
    <dbReference type="NCBI Taxonomy" id="103349"/>
    <lineage>
        <taxon>Eukaryota</taxon>
        <taxon>Viridiplantae</taxon>
        <taxon>Streptophyta</taxon>
        <taxon>Embryophyta</taxon>
        <taxon>Tracheophyta</taxon>
        <taxon>Spermatophyta</taxon>
        <taxon>Magnoliopsida</taxon>
        <taxon>eudicotyledons</taxon>
        <taxon>Gunneridae</taxon>
        <taxon>Pentapetalae</taxon>
        <taxon>rosids</taxon>
        <taxon>Vitales</taxon>
        <taxon>Vitaceae</taxon>
        <taxon>Viteae</taxon>
        <taxon>Vitis</taxon>
    </lineage>
</organism>
<dbReference type="PANTHER" id="PTHR35317">
    <property type="entry name" value="OS04G0629600 PROTEIN"/>
    <property type="match status" value="1"/>
</dbReference>
<accession>A0AA39A1S2</accession>
<feature type="coiled-coil region" evidence="1">
    <location>
        <begin position="85"/>
        <end position="112"/>
    </location>
</feature>
<comment type="caution">
    <text evidence="2">The sequence shown here is derived from an EMBL/GenBank/DDBJ whole genome shotgun (WGS) entry which is preliminary data.</text>
</comment>
<dbReference type="AlphaFoldDB" id="A0AA39A1S2"/>
<keyword evidence="1" id="KW-0175">Coiled coil</keyword>
<dbReference type="Proteomes" id="UP001168098">
    <property type="component" value="Unassembled WGS sequence"/>
</dbReference>
<dbReference type="Pfam" id="PF14223">
    <property type="entry name" value="Retrotran_gag_2"/>
    <property type="match status" value="1"/>
</dbReference>
<evidence type="ECO:0000313" key="3">
    <source>
        <dbReference type="Proteomes" id="UP001168098"/>
    </source>
</evidence>
<evidence type="ECO:0000256" key="1">
    <source>
        <dbReference type="SAM" id="Coils"/>
    </source>
</evidence>
<gene>
    <name evidence="2" type="ORF">PVL29_008111</name>
</gene>
<evidence type="ECO:0000313" key="2">
    <source>
        <dbReference type="EMBL" id="KAJ9699348.1"/>
    </source>
</evidence>
<name>A0AA39A1S2_VITRO</name>
<evidence type="ECO:0008006" key="4">
    <source>
        <dbReference type="Google" id="ProtNLM"/>
    </source>
</evidence>
<dbReference type="PANTHER" id="PTHR35317:SF27">
    <property type="entry name" value="RETROVIRUS-RELATED POL POLYPROTEIN FROM TRANSPOSON TNT 1-94"/>
    <property type="match status" value="1"/>
</dbReference>
<sequence>MASKSFVQPFIPRFDGHYDHWSMLMENFLRSREYLTVVVFGVAEPTEDVLKDLKAKNYLFQAIDRSILETILYKDTAKHIWDSMKKKYQGTARAKRQQLQALRSKFEMLRIKLRESVIDYFSRTMAIVDKMRIHGDKTEDVLIVETILRSLTPNFNFVVCFIEETNDVGLLSIDELQSSLFVHEQKINQQEKKKKKH</sequence>
<keyword evidence="3" id="KW-1185">Reference proteome</keyword>
<reference evidence="2 3" key="1">
    <citation type="journal article" date="2023" name="BMC Biotechnol.">
        <title>Vitis rotundifolia cv Carlos genome sequencing.</title>
        <authorList>
            <person name="Huff M."/>
            <person name="Hulse-Kemp A."/>
            <person name="Scheffler B."/>
            <person name="Youngblood R."/>
            <person name="Simpson S."/>
            <person name="Babiker E."/>
            <person name="Staton M."/>
        </authorList>
    </citation>
    <scope>NUCLEOTIDE SEQUENCE [LARGE SCALE GENOMIC DNA]</scope>
    <source>
        <tissue evidence="2">Leaf</tissue>
    </source>
</reference>
<dbReference type="EMBL" id="JARBHA010000006">
    <property type="protein sequence ID" value="KAJ9699348.1"/>
    <property type="molecule type" value="Genomic_DNA"/>
</dbReference>